<dbReference type="RefSeq" id="WP_307044332.1">
    <property type="nucleotide sequence ID" value="NZ_JAUSYA010000001.1"/>
</dbReference>
<protein>
    <submittedName>
        <fullName evidence="2">Uncharacterized protein</fullName>
    </submittedName>
</protein>
<evidence type="ECO:0000256" key="1">
    <source>
        <dbReference type="SAM" id="MobiDB-lite"/>
    </source>
</evidence>
<proteinExistence type="predicted"/>
<gene>
    <name evidence="2" type="ORF">QFZ56_003817</name>
</gene>
<keyword evidence="3" id="KW-1185">Reference proteome</keyword>
<organism evidence="2 3">
    <name type="scientific">Streptomyces achromogenes</name>
    <dbReference type="NCBI Taxonomy" id="67255"/>
    <lineage>
        <taxon>Bacteria</taxon>
        <taxon>Bacillati</taxon>
        <taxon>Actinomycetota</taxon>
        <taxon>Actinomycetes</taxon>
        <taxon>Kitasatosporales</taxon>
        <taxon>Streptomycetaceae</taxon>
        <taxon>Streptomyces</taxon>
    </lineage>
</organism>
<evidence type="ECO:0000313" key="2">
    <source>
        <dbReference type="EMBL" id="MDQ0684854.1"/>
    </source>
</evidence>
<dbReference type="EMBL" id="JAUSYA010000001">
    <property type="protein sequence ID" value="MDQ0684854.1"/>
    <property type="molecule type" value="Genomic_DNA"/>
</dbReference>
<feature type="region of interest" description="Disordered" evidence="1">
    <location>
        <begin position="1"/>
        <end position="25"/>
    </location>
</feature>
<dbReference type="Proteomes" id="UP001243364">
    <property type="component" value="Unassembled WGS sequence"/>
</dbReference>
<sequence length="220" mass="23674">MPQKQGWARAADHQHATFPAPEDIPASARKAVDDFLNLRVRISDAQGAVREAHRSLADAKQTEDQELRQHIRNGGTTDTFERTATRAGRQAIEDAQQDYQVLKELIGPAYLAAMYALEAGAAQGIAAADAAVAATAPAYLAAIEATAQARRAYLNAVGLRYFWAYLTQQHQAMAGAGQSDELVLKDGPITRVDDGTFSALRSDAQTHTRINGTSAAANTW</sequence>
<evidence type="ECO:0000313" key="3">
    <source>
        <dbReference type="Proteomes" id="UP001243364"/>
    </source>
</evidence>
<comment type="caution">
    <text evidence="2">The sequence shown here is derived from an EMBL/GenBank/DDBJ whole genome shotgun (WGS) entry which is preliminary data.</text>
</comment>
<name>A0ABU0Q2P3_STRAH</name>
<reference evidence="2 3" key="1">
    <citation type="submission" date="2023-07" db="EMBL/GenBank/DDBJ databases">
        <title>Comparative genomics of wheat-associated soil bacteria to identify genetic determinants of phenazine resistance.</title>
        <authorList>
            <person name="Mouncey N."/>
        </authorList>
    </citation>
    <scope>NUCLEOTIDE SEQUENCE [LARGE SCALE GENOMIC DNA]</scope>
    <source>
        <strain evidence="2 3">W4I19-2</strain>
    </source>
</reference>
<accession>A0ABU0Q2P3</accession>